<proteinExistence type="inferred from homology"/>
<dbReference type="AlphaFoldDB" id="A0A4R1L083"/>
<dbReference type="NCBIfam" id="TIGR01276">
    <property type="entry name" value="thiB"/>
    <property type="match status" value="1"/>
</dbReference>
<keyword evidence="6" id="KW-0574">Periplasm</keyword>
<dbReference type="RefSeq" id="WP_132300495.1">
    <property type="nucleotide sequence ID" value="NZ_CP170642.1"/>
</dbReference>
<dbReference type="InterPro" id="IPR005967">
    <property type="entry name" value="ThiB"/>
</dbReference>
<dbReference type="Pfam" id="PF13416">
    <property type="entry name" value="SBP_bac_8"/>
    <property type="match status" value="1"/>
</dbReference>
<dbReference type="Gene3D" id="3.40.190.10">
    <property type="entry name" value="Periplasmic binding protein-like II"/>
    <property type="match status" value="2"/>
</dbReference>
<protein>
    <recommendedName>
        <fullName evidence="3">Thiamine-binding periplasmic protein</fullName>
    </recommendedName>
</protein>
<dbReference type="GO" id="GO:0015888">
    <property type="term" value="P:thiamine transport"/>
    <property type="evidence" value="ECO:0007669"/>
    <property type="project" value="InterPro"/>
</dbReference>
<dbReference type="PANTHER" id="PTHR30006">
    <property type="entry name" value="THIAMINE-BINDING PERIPLASMIC PROTEIN-RELATED"/>
    <property type="match status" value="1"/>
</dbReference>
<dbReference type="InterPro" id="IPR006059">
    <property type="entry name" value="SBP"/>
</dbReference>
<evidence type="ECO:0000256" key="7">
    <source>
        <dbReference type="SAM" id="SignalP"/>
    </source>
</evidence>
<dbReference type="PANTHER" id="PTHR30006:SF3">
    <property type="entry name" value="THIAMINE-BINDING PERIPLASMIC PROTEIN"/>
    <property type="match status" value="1"/>
</dbReference>
<dbReference type="NCBIfam" id="TIGR01254">
    <property type="entry name" value="sfuA"/>
    <property type="match status" value="1"/>
</dbReference>
<dbReference type="EMBL" id="SMGJ01000002">
    <property type="protein sequence ID" value="TCK70377.1"/>
    <property type="molecule type" value="Genomic_DNA"/>
</dbReference>
<feature type="chain" id="PRO_5030099158" description="Thiamine-binding periplasmic protein" evidence="7">
    <location>
        <begin position="23"/>
        <end position="335"/>
    </location>
</feature>
<evidence type="ECO:0000256" key="3">
    <source>
        <dbReference type="ARBA" id="ARBA00019815"/>
    </source>
</evidence>
<dbReference type="InterPro" id="IPR005948">
    <property type="entry name" value="ThiB-like"/>
</dbReference>
<sequence>MSKLKTLSFLTALCAISTSALASLQPLTIYTEEFFGADWGPGNEVKALFEKANPQCTVIYKVFDNRNTMFNRVRLEGKKIPADIVIGLDNFQKESAAKTGLFAKTAVDLSALSLPFDWQDQTFIPYEFGQFAFIYDKTKLTNPPQTLKELVERQDLRVIYQDPRTSSMGRGFLVWLNQVYSQDQVEQAWKTLAKHTVTVGKGWTETYGAFLKGESDVVFSHSTSPIYHQLHDKTDQYAATEFSDGAVYQVDTISKIAKEQVNQCADHFIQFMISPEAQKVLIPKNVMLSVSSAEIEPHFDELKAHQFEVKAINTDKVSEQDIKAWTEKWQAVLSQ</sequence>
<evidence type="ECO:0000256" key="1">
    <source>
        <dbReference type="ARBA" id="ARBA00004418"/>
    </source>
</evidence>
<feature type="signal peptide" evidence="7">
    <location>
        <begin position="1"/>
        <end position="22"/>
    </location>
</feature>
<evidence type="ECO:0000256" key="5">
    <source>
        <dbReference type="ARBA" id="ARBA00022729"/>
    </source>
</evidence>
<comment type="caution">
    <text evidence="8">The sequence shown here is derived from an EMBL/GenBank/DDBJ whole genome shotgun (WGS) entry which is preliminary data.</text>
</comment>
<keyword evidence="9" id="KW-1185">Reference proteome</keyword>
<comment type="subcellular location">
    <subcellularLocation>
        <location evidence="1">Periplasm</location>
    </subcellularLocation>
</comment>
<keyword evidence="5 7" id="KW-0732">Signal</keyword>
<comment type="similarity">
    <text evidence="2">Belongs to the bacterial solute-binding protein 1 family.</text>
</comment>
<gene>
    <name evidence="8" type="ORF">EV692_0647</name>
</gene>
<dbReference type="GO" id="GO:0030976">
    <property type="term" value="F:thiamine pyrophosphate binding"/>
    <property type="evidence" value="ECO:0007669"/>
    <property type="project" value="TreeGrafter"/>
</dbReference>
<keyword evidence="4" id="KW-0813">Transport</keyword>
<evidence type="ECO:0000256" key="4">
    <source>
        <dbReference type="ARBA" id="ARBA00022448"/>
    </source>
</evidence>
<organism evidence="8 9">
    <name type="scientific">Lonepinella koalarum</name>
    <dbReference type="NCBI Taxonomy" id="53417"/>
    <lineage>
        <taxon>Bacteria</taxon>
        <taxon>Pseudomonadati</taxon>
        <taxon>Pseudomonadota</taxon>
        <taxon>Gammaproteobacteria</taxon>
        <taxon>Pasteurellales</taxon>
        <taxon>Pasteurellaceae</taxon>
        <taxon>Lonepinella</taxon>
    </lineage>
</organism>
<dbReference type="Proteomes" id="UP000295496">
    <property type="component" value="Unassembled WGS sequence"/>
</dbReference>
<evidence type="ECO:0000313" key="8">
    <source>
        <dbReference type="EMBL" id="TCK70377.1"/>
    </source>
</evidence>
<evidence type="ECO:0000313" key="9">
    <source>
        <dbReference type="Proteomes" id="UP000295496"/>
    </source>
</evidence>
<name>A0A4R1L083_9PAST</name>
<accession>A0A4R1L083</accession>
<reference evidence="8 9" key="1">
    <citation type="submission" date="2019-03" db="EMBL/GenBank/DDBJ databases">
        <title>Genomic Encyclopedia of Type Strains, Phase IV (KMG-IV): sequencing the most valuable type-strain genomes for metagenomic binning, comparative biology and taxonomic classification.</title>
        <authorList>
            <person name="Goeker M."/>
        </authorList>
    </citation>
    <scope>NUCLEOTIDE SEQUENCE [LARGE SCALE GENOMIC DNA]</scope>
    <source>
        <strain evidence="8 9">DSM 10053</strain>
    </source>
</reference>
<dbReference type="GO" id="GO:0030288">
    <property type="term" value="C:outer membrane-bounded periplasmic space"/>
    <property type="evidence" value="ECO:0007669"/>
    <property type="project" value="InterPro"/>
</dbReference>
<evidence type="ECO:0000256" key="2">
    <source>
        <dbReference type="ARBA" id="ARBA00008520"/>
    </source>
</evidence>
<dbReference type="GO" id="GO:0030975">
    <property type="term" value="F:thiamine binding"/>
    <property type="evidence" value="ECO:0007669"/>
    <property type="project" value="InterPro"/>
</dbReference>
<evidence type="ECO:0000256" key="6">
    <source>
        <dbReference type="ARBA" id="ARBA00022764"/>
    </source>
</evidence>
<dbReference type="SUPFAM" id="SSF53850">
    <property type="entry name" value="Periplasmic binding protein-like II"/>
    <property type="match status" value="1"/>
</dbReference>